<proteinExistence type="predicted"/>
<dbReference type="EMBL" id="KB908515">
    <property type="protein sequence ID" value="EOA89208.1"/>
    <property type="molecule type" value="Genomic_DNA"/>
</dbReference>
<dbReference type="RefSeq" id="XP_008022866.1">
    <property type="nucleotide sequence ID" value="XM_008024675.1"/>
</dbReference>
<feature type="coiled-coil region" evidence="1">
    <location>
        <begin position="301"/>
        <end position="349"/>
    </location>
</feature>
<keyword evidence="4" id="KW-1185">Reference proteome</keyword>
<name>R0K8D4_EXST2</name>
<dbReference type="Proteomes" id="UP000016935">
    <property type="component" value="Unassembled WGS sequence"/>
</dbReference>
<feature type="region of interest" description="Disordered" evidence="2">
    <location>
        <begin position="173"/>
        <end position="192"/>
    </location>
</feature>
<dbReference type="GeneID" id="19403018"/>
<organism evidence="3 4">
    <name type="scientific">Exserohilum turcicum (strain 28A)</name>
    <name type="common">Northern leaf blight fungus</name>
    <name type="synonym">Setosphaeria turcica</name>
    <dbReference type="NCBI Taxonomy" id="671987"/>
    <lineage>
        <taxon>Eukaryota</taxon>
        <taxon>Fungi</taxon>
        <taxon>Dikarya</taxon>
        <taxon>Ascomycota</taxon>
        <taxon>Pezizomycotina</taxon>
        <taxon>Dothideomycetes</taxon>
        <taxon>Pleosporomycetidae</taxon>
        <taxon>Pleosporales</taxon>
        <taxon>Pleosporineae</taxon>
        <taxon>Pleosporaceae</taxon>
        <taxon>Exserohilum</taxon>
    </lineage>
</organism>
<evidence type="ECO:0000256" key="1">
    <source>
        <dbReference type="SAM" id="Coils"/>
    </source>
</evidence>
<keyword evidence="1" id="KW-0175">Coiled coil</keyword>
<feature type="region of interest" description="Disordered" evidence="2">
    <location>
        <begin position="239"/>
        <end position="260"/>
    </location>
</feature>
<reference evidence="3 4" key="2">
    <citation type="journal article" date="2013" name="PLoS Genet.">
        <title>Comparative genome structure, secondary metabolite, and effector coding capacity across Cochliobolus pathogens.</title>
        <authorList>
            <person name="Condon B.J."/>
            <person name="Leng Y."/>
            <person name="Wu D."/>
            <person name="Bushley K.E."/>
            <person name="Ohm R.A."/>
            <person name="Otillar R."/>
            <person name="Martin J."/>
            <person name="Schackwitz W."/>
            <person name="Grimwood J."/>
            <person name="MohdZainudin N."/>
            <person name="Xue C."/>
            <person name="Wang R."/>
            <person name="Manning V.A."/>
            <person name="Dhillon B."/>
            <person name="Tu Z.J."/>
            <person name="Steffenson B.J."/>
            <person name="Salamov A."/>
            <person name="Sun H."/>
            <person name="Lowry S."/>
            <person name="LaButti K."/>
            <person name="Han J."/>
            <person name="Copeland A."/>
            <person name="Lindquist E."/>
            <person name="Barry K."/>
            <person name="Schmutz J."/>
            <person name="Baker S.E."/>
            <person name="Ciuffetti L.M."/>
            <person name="Grigoriev I.V."/>
            <person name="Zhong S."/>
            <person name="Turgeon B.G."/>
        </authorList>
    </citation>
    <scope>NUCLEOTIDE SEQUENCE [LARGE SCALE GENOMIC DNA]</scope>
    <source>
        <strain evidence="4">28A</strain>
    </source>
</reference>
<dbReference type="HOGENOM" id="CLU_712068_0_0_1"/>
<dbReference type="AlphaFoldDB" id="R0K8D4"/>
<gene>
    <name evidence="3" type="ORF">SETTUDRAFT_26433</name>
</gene>
<accession>R0K8D4</accession>
<sequence length="388" mass="44211">MSTTFESFIQEPNNSALLGRLPYNDVVLQQTRTTIVKNWPIHTTLLLIGRTKEAGRDVEVYACISQNPKPKNDLPDVYYSTLGSDGYLDTRITKDALFSDDNFRFDKIFGTNKPSHAQLPHVAKYHLLWSLSRQGRQLSSQIRLNATFKSFVLSYCKVFPVVSRATRPEVFSPFQASTPSNTFSNRQTPSTSMEGMMKLKRPLQITGFYADSDQGKRLGPSNTANDNAASSSFVFATPQGVTDYTPSQHRQIRESTQTMNSETPPLMRLLGAKCRISGAIEAGEKKDKMMCEEITVTHEVIKAAQEEIKSIQEKIDSMQKKIMSLHEGRNELKKEQAAHHENYETLNEEERKLWSTLPDKERTLYEMIRRTSNIDNQKQEEKRRKGSL</sequence>
<evidence type="ECO:0000313" key="3">
    <source>
        <dbReference type="EMBL" id="EOA89208.1"/>
    </source>
</evidence>
<feature type="compositionally biased region" description="Polar residues" evidence="2">
    <location>
        <begin position="174"/>
        <end position="192"/>
    </location>
</feature>
<protein>
    <submittedName>
        <fullName evidence="3">Uncharacterized protein</fullName>
    </submittedName>
</protein>
<evidence type="ECO:0000313" key="4">
    <source>
        <dbReference type="Proteomes" id="UP000016935"/>
    </source>
</evidence>
<reference evidence="3 4" key="1">
    <citation type="journal article" date="2012" name="PLoS Pathog.">
        <title>Diverse lifestyles and strategies of plant pathogenesis encoded in the genomes of eighteen Dothideomycetes fungi.</title>
        <authorList>
            <person name="Ohm R.A."/>
            <person name="Feau N."/>
            <person name="Henrissat B."/>
            <person name="Schoch C.L."/>
            <person name="Horwitz B.A."/>
            <person name="Barry K.W."/>
            <person name="Condon B.J."/>
            <person name="Copeland A.C."/>
            <person name="Dhillon B."/>
            <person name="Glaser F."/>
            <person name="Hesse C.N."/>
            <person name="Kosti I."/>
            <person name="LaButti K."/>
            <person name="Lindquist E.A."/>
            <person name="Lucas S."/>
            <person name="Salamov A.A."/>
            <person name="Bradshaw R.E."/>
            <person name="Ciuffetti L."/>
            <person name="Hamelin R.C."/>
            <person name="Kema G.H.J."/>
            <person name="Lawrence C."/>
            <person name="Scott J.A."/>
            <person name="Spatafora J.W."/>
            <person name="Turgeon B.G."/>
            <person name="de Wit P.J.G.M."/>
            <person name="Zhong S."/>
            <person name="Goodwin S.B."/>
            <person name="Grigoriev I.V."/>
        </authorList>
    </citation>
    <scope>NUCLEOTIDE SEQUENCE [LARGE SCALE GENOMIC DNA]</scope>
    <source>
        <strain evidence="4">28A</strain>
    </source>
</reference>
<evidence type="ECO:0000256" key="2">
    <source>
        <dbReference type="SAM" id="MobiDB-lite"/>
    </source>
</evidence>